<name>A0ABV6AK47_9HYPH</name>
<keyword evidence="1" id="KW-1188">Viral release from host cell</keyword>
<accession>A0ABV6AK47</accession>
<keyword evidence="5" id="KW-1185">Reference proteome</keyword>
<dbReference type="NCBIfam" id="TIGR01760">
    <property type="entry name" value="tape_meas_TP901"/>
    <property type="match status" value="1"/>
</dbReference>
<dbReference type="EMBL" id="JBHMAA010000023">
    <property type="protein sequence ID" value="MFB9951001.1"/>
    <property type="molecule type" value="Genomic_DNA"/>
</dbReference>
<dbReference type="RefSeq" id="WP_377263829.1">
    <property type="nucleotide sequence ID" value="NZ_JBHMAA010000023.1"/>
</dbReference>
<dbReference type="InterPro" id="IPR010090">
    <property type="entry name" value="Phage_tape_meas"/>
</dbReference>
<gene>
    <name evidence="4" type="ORF">ACFFP0_19305</name>
</gene>
<keyword evidence="2" id="KW-1133">Transmembrane helix</keyword>
<keyword evidence="2" id="KW-0812">Transmembrane</keyword>
<evidence type="ECO:0000313" key="5">
    <source>
        <dbReference type="Proteomes" id="UP001589692"/>
    </source>
</evidence>
<proteinExistence type="predicted"/>
<organism evidence="4 5">
    <name type="scientific">Rhizobium puerariae</name>
    <dbReference type="NCBI Taxonomy" id="1585791"/>
    <lineage>
        <taxon>Bacteria</taxon>
        <taxon>Pseudomonadati</taxon>
        <taxon>Pseudomonadota</taxon>
        <taxon>Alphaproteobacteria</taxon>
        <taxon>Hyphomicrobiales</taxon>
        <taxon>Rhizobiaceae</taxon>
        <taxon>Rhizobium/Agrobacterium group</taxon>
        <taxon>Rhizobium</taxon>
    </lineage>
</organism>
<evidence type="ECO:0000256" key="1">
    <source>
        <dbReference type="ARBA" id="ARBA00022612"/>
    </source>
</evidence>
<evidence type="ECO:0000259" key="3">
    <source>
        <dbReference type="Pfam" id="PF10145"/>
    </source>
</evidence>
<feature type="transmembrane region" description="Helical" evidence="2">
    <location>
        <begin position="465"/>
        <end position="488"/>
    </location>
</feature>
<sequence>MTIKEAVLRLTLQDAVTANALKASRAMAALDKQIATFTAKRNAALADFRDAAAQAGIIGGAITLPVIKAAAFESSLEEARQKIAGTVEDMRRLNNEIRGAGVRDSVGARRAAETTDTLLGLGADQNQARNMSSPINRAATAYRADSKDLAQAVYSSALSFGIASDQTTKSLDIMAESGKRGAVELKDMAARIPSLSAQYAALGQKGLPALADLTAQLQVVRKATGGADEASVALQNFYSSLTGPEASKRLRENGIVLSELQDQAAKTGGSLVDLLLDKIQEKTGGNAEKLGALFPDRESQRAIRPLMQNRQELGDIRSGSLGADGTVERDFQSRLATLEGKWNGFMARLEEITLSVADKLLPAAKQVVDVLTSAADRLDAFIDRNGDLILTVTKTAAALLGFRLAVTGARVALWAFALPAAQAARSVIGFGAAAFAAAGQMIALQTALKGGALTGFQTLAAGLRGLVLAIPGVGALGAALAGVGAALATVSAPVWLGIAAAVGLVAAAGAALWKYWDRVSSVFAGIGRAFADQLSPALQTIRPALDALAPIGNAVASGWERAKSALAAFGDWISSFFQREVLSDAQKSAWERAGYDAAARMVESIKGKVSELVSWFAELPGKIIAAVGRIELGSLISWPSLPSWLSGGQPKPAAAAQQTGIRVDGARARGGSVSAGKTFLVGEKGPELFQPGRSGAITANDKIGGAVVNVHAPVTLNVSGASGSDLQRMAREAAQTVVATITGTLDRQLNRGAQVAFSGISYGDK</sequence>
<feature type="transmembrane region" description="Helical" evidence="2">
    <location>
        <begin position="423"/>
        <end position="444"/>
    </location>
</feature>
<evidence type="ECO:0000313" key="4">
    <source>
        <dbReference type="EMBL" id="MFB9951001.1"/>
    </source>
</evidence>
<dbReference type="Pfam" id="PF10145">
    <property type="entry name" value="PhageMin_Tail"/>
    <property type="match status" value="1"/>
</dbReference>
<reference evidence="4 5" key="1">
    <citation type="submission" date="2024-09" db="EMBL/GenBank/DDBJ databases">
        <authorList>
            <person name="Sun Q."/>
            <person name="Mori K."/>
        </authorList>
    </citation>
    <scope>NUCLEOTIDE SEQUENCE [LARGE SCALE GENOMIC DNA]</scope>
    <source>
        <strain evidence="4 5">TBRC 4938</strain>
    </source>
</reference>
<dbReference type="Proteomes" id="UP001589692">
    <property type="component" value="Unassembled WGS sequence"/>
</dbReference>
<feature type="domain" description="Phage tail tape measure protein" evidence="3">
    <location>
        <begin position="106"/>
        <end position="285"/>
    </location>
</feature>
<evidence type="ECO:0000256" key="2">
    <source>
        <dbReference type="SAM" id="Phobius"/>
    </source>
</evidence>
<keyword evidence="2" id="KW-0472">Membrane</keyword>
<dbReference type="PANTHER" id="PTHR37813">
    <property type="entry name" value="FELS-2 PROPHAGE PROTEIN"/>
    <property type="match status" value="1"/>
</dbReference>
<comment type="caution">
    <text evidence="4">The sequence shown here is derived from an EMBL/GenBank/DDBJ whole genome shotgun (WGS) entry which is preliminary data.</text>
</comment>
<protein>
    <submittedName>
        <fullName evidence="4">Phage tail tape measure protein</fullName>
    </submittedName>
</protein>
<feature type="transmembrane region" description="Helical" evidence="2">
    <location>
        <begin position="396"/>
        <end position="417"/>
    </location>
</feature>
<feature type="transmembrane region" description="Helical" evidence="2">
    <location>
        <begin position="494"/>
        <end position="513"/>
    </location>
</feature>
<dbReference type="PANTHER" id="PTHR37813:SF1">
    <property type="entry name" value="FELS-2 PROPHAGE PROTEIN"/>
    <property type="match status" value="1"/>
</dbReference>